<comment type="subcellular location">
    <subcellularLocation>
        <location evidence="1">Membrane</location>
    </subcellularLocation>
</comment>
<dbReference type="InterPro" id="IPR034746">
    <property type="entry name" value="POTRA"/>
</dbReference>
<keyword evidence="4 9" id="KW-0732">Signal</keyword>
<dbReference type="Pfam" id="PF01103">
    <property type="entry name" value="Omp85"/>
    <property type="match status" value="1"/>
</dbReference>
<dbReference type="NCBIfam" id="TIGR03303">
    <property type="entry name" value="OM_YaeT"/>
    <property type="match status" value="1"/>
</dbReference>
<keyword evidence="7" id="KW-0998">Cell outer membrane</keyword>
<evidence type="ECO:0000256" key="7">
    <source>
        <dbReference type="ARBA" id="ARBA00023237"/>
    </source>
</evidence>
<dbReference type="InterPro" id="IPR039910">
    <property type="entry name" value="D15-like"/>
</dbReference>
<dbReference type="InterPro" id="IPR023707">
    <property type="entry name" value="OM_assembly_BamA"/>
</dbReference>
<dbReference type="EMBL" id="CADIKH010000068">
    <property type="protein sequence ID" value="CAB3773110.1"/>
    <property type="molecule type" value="Genomic_DNA"/>
</dbReference>
<organism evidence="11 12">
    <name type="scientific">Paraburkholderia humisilvae</name>
    <dbReference type="NCBI Taxonomy" id="627669"/>
    <lineage>
        <taxon>Bacteria</taxon>
        <taxon>Pseudomonadati</taxon>
        <taxon>Pseudomonadota</taxon>
        <taxon>Betaproteobacteria</taxon>
        <taxon>Burkholderiales</taxon>
        <taxon>Burkholderiaceae</taxon>
        <taxon>Paraburkholderia</taxon>
    </lineage>
</organism>
<feature type="domain" description="POTRA" evidence="10">
    <location>
        <begin position="337"/>
        <end position="411"/>
    </location>
</feature>
<sequence length="753" mass="83013">MSPGHAWALAFVSLSMTAASASVADSFATPDIKIECLRRVQPCPVFTYLPRKSAGTLTGEFASAAVGMPDATDSSRAIRTVTKGDQMALVREPPAVASTDFAGIHELYLDNVYSALKPMSLSESHDHDKSLVDKAEQEFMRQYMACDYGYCVHEVSRSSAPLDETVIGQIDFIGNNAFPSSQLLEEMQLSRKSWFSWYTKNDLYAKGKLLVDLGHIRQYCLNRGYLEFNITSIHIAFLPDKKAVDLTVAVHEGEPYTIASVKLVGNLIGREAELQKLIKMKTGDRFSAQELQDTAKALISKLAEYGFASATVSLQPDVDHIDHRIGIALVVDPGRRAHVRYIKITGNTRTHDEVIRREMRQMENAWLDTNRLAASKERISRVGYFTSVDVSTSPVPGTQDQYDINVNVTEKPPSPITLGVGYTSDVGSIVSAGISQDNVFGSGTSLAVNASIARTFRAGTVTQVDPYFTAEGVKRVTDIYYRTAEPLYYSNTNDTSFRIINYGFDTKFGIPFSERDTLYLGAGIEQHRIDVDATTPQSYIDYVNSFGRVSNDAPLILGWARDTRDSVLVPSHGYWASANGEYGTPITNTTYYKLDLGAQYYYSFMRGFVLGLNFRAGYGSGLSGRPFPIFTNFRAGGIGSVRGYEPNSLGPRDKSTNDPVGGSKLVVGNLELTFPLPRGDYDRTLRVFSYFDFGNVWGAEGSIVGGNGLRYSYGVGLEWISPIGPLKLDVGFPITRHSGDQYQKFQFQVGTSF</sequence>
<name>A0A6J5F2P7_9BURK</name>
<reference evidence="11 12" key="1">
    <citation type="submission" date="2020-04" db="EMBL/GenBank/DDBJ databases">
        <authorList>
            <person name="De Canck E."/>
        </authorList>
    </citation>
    <scope>NUCLEOTIDE SEQUENCE [LARGE SCALE GENOMIC DNA]</scope>
    <source>
        <strain evidence="11 12">LMG 29542</strain>
    </source>
</reference>
<proteinExistence type="predicted"/>
<evidence type="ECO:0000313" key="12">
    <source>
        <dbReference type="Proteomes" id="UP000494363"/>
    </source>
</evidence>
<gene>
    <name evidence="11" type="primary">bamA_3</name>
    <name evidence="11" type="ORF">LMG29542_07106</name>
</gene>
<dbReference type="InterPro" id="IPR010827">
    <property type="entry name" value="BamA/TamA_POTRA"/>
</dbReference>
<dbReference type="PANTHER" id="PTHR12815">
    <property type="entry name" value="SORTING AND ASSEMBLY MACHINERY SAMM50 PROTEIN FAMILY MEMBER"/>
    <property type="match status" value="1"/>
</dbReference>
<dbReference type="AlphaFoldDB" id="A0A6J5F2P7"/>
<dbReference type="GO" id="GO:0071709">
    <property type="term" value="P:membrane assembly"/>
    <property type="evidence" value="ECO:0007669"/>
    <property type="project" value="InterPro"/>
</dbReference>
<evidence type="ECO:0000256" key="3">
    <source>
        <dbReference type="ARBA" id="ARBA00022692"/>
    </source>
</evidence>
<dbReference type="InterPro" id="IPR000184">
    <property type="entry name" value="Bac_surfAg_D15"/>
</dbReference>
<evidence type="ECO:0000256" key="2">
    <source>
        <dbReference type="ARBA" id="ARBA00022452"/>
    </source>
</evidence>
<evidence type="ECO:0000256" key="9">
    <source>
        <dbReference type="SAM" id="SignalP"/>
    </source>
</evidence>
<feature type="domain" description="POTRA" evidence="10">
    <location>
        <begin position="165"/>
        <end position="253"/>
    </location>
</feature>
<keyword evidence="2" id="KW-1134">Transmembrane beta strand</keyword>
<dbReference type="Pfam" id="PF07244">
    <property type="entry name" value="POTRA"/>
    <property type="match status" value="3"/>
</dbReference>
<evidence type="ECO:0000256" key="4">
    <source>
        <dbReference type="ARBA" id="ARBA00022729"/>
    </source>
</evidence>
<dbReference type="Gene3D" id="3.10.20.310">
    <property type="entry name" value="membrane protein fhac"/>
    <property type="match status" value="3"/>
</dbReference>
<evidence type="ECO:0000256" key="1">
    <source>
        <dbReference type="ARBA" id="ARBA00004370"/>
    </source>
</evidence>
<dbReference type="PANTHER" id="PTHR12815:SF23">
    <property type="entry name" value="OUTER MEMBRANE PROTEIN ASSEMBLY FACTOR BAMA"/>
    <property type="match status" value="1"/>
</dbReference>
<evidence type="ECO:0000256" key="5">
    <source>
        <dbReference type="ARBA" id="ARBA00022737"/>
    </source>
</evidence>
<protein>
    <recommendedName>
        <fullName evidence="8">Outer membrane protein assembly factor BamA</fullName>
    </recommendedName>
</protein>
<evidence type="ECO:0000313" key="11">
    <source>
        <dbReference type="EMBL" id="CAB3773110.1"/>
    </source>
</evidence>
<dbReference type="Gene3D" id="2.40.160.50">
    <property type="entry name" value="membrane protein fhac: a member of the omp85/tpsb transporter family"/>
    <property type="match status" value="1"/>
</dbReference>
<evidence type="ECO:0000256" key="6">
    <source>
        <dbReference type="ARBA" id="ARBA00023136"/>
    </source>
</evidence>
<dbReference type="PIRSF" id="PIRSF006076">
    <property type="entry name" value="OM_assembly_OMP85"/>
    <property type="match status" value="1"/>
</dbReference>
<feature type="domain" description="POTRA" evidence="10">
    <location>
        <begin position="256"/>
        <end position="334"/>
    </location>
</feature>
<dbReference type="GO" id="GO:0009279">
    <property type="term" value="C:cell outer membrane"/>
    <property type="evidence" value="ECO:0007669"/>
    <property type="project" value="UniProtKB-UniRule"/>
</dbReference>
<evidence type="ECO:0000259" key="10">
    <source>
        <dbReference type="PROSITE" id="PS51779"/>
    </source>
</evidence>
<dbReference type="Proteomes" id="UP000494363">
    <property type="component" value="Unassembled WGS sequence"/>
</dbReference>
<feature type="signal peptide" evidence="9">
    <location>
        <begin position="1"/>
        <end position="21"/>
    </location>
</feature>
<keyword evidence="6" id="KW-0472">Membrane</keyword>
<accession>A0A6J5F2P7</accession>
<dbReference type="RefSeq" id="WP_175232453.1">
    <property type="nucleotide sequence ID" value="NZ_CADIKH010000068.1"/>
</dbReference>
<keyword evidence="3" id="KW-0812">Transmembrane</keyword>
<keyword evidence="5" id="KW-0677">Repeat</keyword>
<dbReference type="PROSITE" id="PS51779">
    <property type="entry name" value="POTRA"/>
    <property type="match status" value="3"/>
</dbReference>
<feature type="chain" id="PRO_5027019182" description="Outer membrane protein assembly factor BamA" evidence="9">
    <location>
        <begin position="22"/>
        <end position="753"/>
    </location>
</feature>
<evidence type="ECO:0000256" key="8">
    <source>
        <dbReference type="NCBIfam" id="TIGR03303"/>
    </source>
</evidence>
<keyword evidence="12" id="KW-1185">Reference proteome</keyword>